<evidence type="ECO:0000259" key="3">
    <source>
        <dbReference type="Pfam" id="PF08389"/>
    </source>
</evidence>
<dbReference type="PANTHER" id="PTHR11223">
    <property type="entry name" value="EXPORTIN 1/5"/>
    <property type="match status" value="1"/>
</dbReference>
<accession>A0AAF0IJH2</accession>
<protein>
    <submittedName>
        <fullName evidence="5">Karyopherin</fullName>
    </submittedName>
</protein>
<dbReference type="GO" id="GO:0006611">
    <property type="term" value="P:protein export from nucleus"/>
    <property type="evidence" value="ECO:0007669"/>
    <property type="project" value="InterPro"/>
</dbReference>
<dbReference type="GO" id="GO:0003723">
    <property type="term" value="F:RNA binding"/>
    <property type="evidence" value="ECO:0007669"/>
    <property type="project" value="TreeGrafter"/>
</dbReference>
<dbReference type="GO" id="GO:0005049">
    <property type="term" value="F:nuclear export signal receptor activity"/>
    <property type="evidence" value="ECO:0007669"/>
    <property type="project" value="InterPro"/>
</dbReference>
<keyword evidence="6" id="KW-1185">Reference proteome</keyword>
<dbReference type="Pfam" id="PF19273">
    <property type="entry name" value="Exportin-5"/>
    <property type="match status" value="1"/>
</dbReference>
<dbReference type="InterPro" id="IPR016024">
    <property type="entry name" value="ARM-type_fold"/>
</dbReference>
<dbReference type="EMBL" id="CP120629">
    <property type="protein sequence ID" value="WEW59920.1"/>
    <property type="molecule type" value="Genomic_DNA"/>
</dbReference>
<dbReference type="GO" id="GO:0005737">
    <property type="term" value="C:cytoplasm"/>
    <property type="evidence" value="ECO:0007669"/>
    <property type="project" value="TreeGrafter"/>
</dbReference>
<evidence type="ECO:0000313" key="5">
    <source>
        <dbReference type="EMBL" id="WEW59920.1"/>
    </source>
</evidence>
<dbReference type="Proteomes" id="UP001219355">
    <property type="component" value="Chromosome 3"/>
</dbReference>
<proteinExistence type="predicted"/>
<dbReference type="AlphaFoldDB" id="A0AAF0IJH2"/>
<dbReference type="InterPro" id="IPR045065">
    <property type="entry name" value="XPO1/5"/>
</dbReference>
<name>A0AAF0IJH2_9EURO</name>
<feature type="domain" description="Exportin-5 C-terminal" evidence="4">
    <location>
        <begin position="344"/>
        <end position="1200"/>
    </location>
</feature>
<dbReference type="PANTHER" id="PTHR11223:SF3">
    <property type="entry name" value="EXPORTIN-5"/>
    <property type="match status" value="1"/>
</dbReference>
<dbReference type="GO" id="GO:0008033">
    <property type="term" value="P:tRNA processing"/>
    <property type="evidence" value="ECO:0007669"/>
    <property type="project" value="UniProtKB-KW"/>
</dbReference>
<evidence type="ECO:0000313" key="6">
    <source>
        <dbReference type="Proteomes" id="UP001219355"/>
    </source>
</evidence>
<evidence type="ECO:0000256" key="1">
    <source>
        <dbReference type="ARBA" id="ARBA00022694"/>
    </source>
</evidence>
<evidence type="ECO:0000256" key="2">
    <source>
        <dbReference type="ARBA" id="ARBA00025147"/>
    </source>
</evidence>
<evidence type="ECO:0000259" key="4">
    <source>
        <dbReference type="Pfam" id="PF19273"/>
    </source>
</evidence>
<dbReference type="GO" id="GO:0006405">
    <property type="term" value="P:RNA export from nucleus"/>
    <property type="evidence" value="ECO:0007669"/>
    <property type="project" value="TreeGrafter"/>
</dbReference>
<dbReference type="InterPro" id="IPR045478">
    <property type="entry name" value="Exportin-5_C"/>
</dbReference>
<dbReference type="Pfam" id="PF08389">
    <property type="entry name" value="Xpo1"/>
    <property type="match status" value="1"/>
</dbReference>
<dbReference type="GO" id="GO:0042565">
    <property type="term" value="C:RNA nuclear export complex"/>
    <property type="evidence" value="ECO:0007669"/>
    <property type="project" value="TreeGrafter"/>
</dbReference>
<comment type="function">
    <text evidence="2">tRNA nucleus export receptor which facilitates tRNA translocation across the nuclear pore complex. Involved in pre-tRNA splicing, probably by affecting the interaction of pre-tRNA with splicing endonuclease.</text>
</comment>
<dbReference type="GO" id="GO:0005634">
    <property type="term" value="C:nucleus"/>
    <property type="evidence" value="ECO:0007669"/>
    <property type="project" value="TreeGrafter"/>
</dbReference>
<dbReference type="InterPro" id="IPR011989">
    <property type="entry name" value="ARM-like"/>
</dbReference>
<dbReference type="SUPFAM" id="SSF48371">
    <property type="entry name" value="ARM repeat"/>
    <property type="match status" value="1"/>
</dbReference>
<keyword evidence="1" id="KW-0819">tRNA processing</keyword>
<dbReference type="Gene3D" id="1.25.10.10">
    <property type="entry name" value="Leucine-rich Repeat Variant"/>
    <property type="match status" value="1"/>
</dbReference>
<gene>
    <name evidence="5" type="primary">MSN5</name>
    <name evidence="5" type="ORF">PRK78_005402</name>
</gene>
<dbReference type="InterPro" id="IPR013598">
    <property type="entry name" value="Exportin-1/Importin-b-like"/>
</dbReference>
<feature type="domain" description="Exportin-1/Importin-beta-like" evidence="3">
    <location>
        <begin position="122"/>
        <end position="195"/>
    </location>
</feature>
<organism evidence="5 6">
    <name type="scientific">Emydomyces testavorans</name>
    <dbReference type="NCBI Taxonomy" id="2070801"/>
    <lineage>
        <taxon>Eukaryota</taxon>
        <taxon>Fungi</taxon>
        <taxon>Dikarya</taxon>
        <taxon>Ascomycota</taxon>
        <taxon>Pezizomycotina</taxon>
        <taxon>Eurotiomycetes</taxon>
        <taxon>Eurotiomycetidae</taxon>
        <taxon>Onygenales</taxon>
        <taxon>Nannizziopsiaceae</taxon>
        <taxon>Emydomyces</taxon>
    </lineage>
</organism>
<sequence length="1252" mass="142443">MAASTLGPLELPTAVHSNGTVQPDLLNIVQALDIIHTRTTTNEIRKRASEFLELQKHEKSAVQSGFYLAAERRHSPLVRHFGLSLLEHVLKHRLSELTPDQVGHLRGLILGLAQEIQTQDLSYIRNKLVLLWVEIAKRTWALDWLEMDDSLVRLWNGTLIHKEFVLGVLETMSDDVFHHEDTASSLRGTDLNRALVEICTPYAVFKEVYPDRAHHPELRCGSEGWLFRITNFLNECVQNLHSSPEVRICAQKALTTLRSMMTWNIPLAISSSQCVQAICLSLTVNDESILMSAVEALHALYGRTHYDIQEFESLLHIVYETDRLVLLRKLFEWSIVDANNIIDSKYTTSKKLSELVSYLAGFLEEKNISLSKKIDQSYFFSFLISILRHPSLIVSIPVLHSWSRLLVCDEIGNSEALTNFIGPLLEICTQRLVRYEAFPEDSNDTTILFLNEDIDTLPERHAFVGNYRRYCGQVIEVIVQKRPHDAIPHILSVVDIGLNNLYNGTAPFNPLTFHKHTIPALRADTQFTVTESLLKGYNKWVESHGTDPQRDEQQRSALENMLESWALSLLQRQFADPVIKQRVIRLSVDFSAKALRNKPSYALKVLEHILMTHAVDKPEFPLYSEAVRELYSLSTYEVRRLATRYADYFSVCSPLASLRVIQLTNQTFYDILEQRVQEMQQRSFEDQPQMELSSVLLIVMHRATDVEPNLRQARLQSFIEPLRHAWADEQFRQVVSNFGGFCEVFGLDQVHPYLKARQAQSIEDWSAFPLDEEGKRIQSQMNSKFQRIPLRNTKTMLAVSTEKLKPSDPPYRISCELWKDMIPLILPSLLQLVNHAHGFHNPDNWVGLPEEMRPIVGRILTDRFWQAGISSGSREDFYAKIATSKSTLEGFASSVRGKVRAVREACYSILFSMSRLGEHFYGFHELSVPLSQALYSNATSLSSHQFSVLLNISRCLIDDCPPQFRGHFLPPMISSLFIQLDKKITTEWDMIERRKAGMVDDDLTEEMKDESILRQLTYSAVLMVASLLDPNREDAETSNRQAPSEESHTMRNFILLCPEILEPVILFCTHALRMHDTRSCSIITRVIRSILSTFLPSVDTPTAVSIREFISTDVLKACITSVHEPYFVDMQKDLAQLIASIWTLYGPRSSTPRSIMLSLPGMTEAKVATAEESLMKSPSTRIQKAVILDFLEGLRGVSISEQGKIGGTQASRRKDRTAMQARYMTTEMEGQEGGKVDINNGPDLTGVADMFA</sequence>
<reference evidence="5" key="1">
    <citation type="submission" date="2023-03" db="EMBL/GenBank/DDBJ databases">
        <title>Emydomyces testavorans Genome Sequence.</title>
        <authorList>
            <person name="Hoyer L."/>
        </authorList>
    </citation>
    <scope>NUCLEOTIDE SEQUENCE</scope>
    <source>
        <strain evidence="5">16-2883</strain>
    </source>
</reference>